<proteinExistence type="predicted"/>
<dbReference type="InterPro" id="IPR014718">
    <property type="entry name" value="GH-type_carb-bd"/>
</dbReference>
<protein>
    <submittedName>
        <fullName evidence="1">Aldose 1-epimerase</fullName>
    </submittedName>
</protein>
<dbReference type="SUPFAM" id="SSF74650">
    <property type="entry name" value="Galactose mutarotase-like"/>
    <property type="match status" value="1"/>
</dbReference>
<reference evidence="1 2" key="1">
    <citation type="submission" date="2024-06" db="EMBL/GenBank/DDBJ databases">
        <authorList>
            <person name="Woo H."/>
        </authorList>
    </citation>
    <scope>NUCLEOTIDE SEQUENCE [LARGE SCALE GENOMIC DNA]</scope>
    <source>
        <strain evidence="1 2">Si-c</strain>
    </source>
</reference>
<dbReference type="Pfam" id="PF01263">
    <property type="entry name" value="Aldose_epim"/>
    <property type="match status" value="1"/>
</dbReference>
<dbReference type="InterPro" id="IPR008183">
    <property type="entry name" value="Aldose_1/G6P_1-epimerase"/>
</dbReference>
<dbReference type="Proteomes" id="UP001556220">
    <property type="component" value="Unassembled WGS sequence"/>
</dbReference>
<organism evidence="1 2">
    <name type="scientific">Rhodanobacter lycopersici</name>
    <dbReference type="NCBI Taxonomy" id="3162487"/>
    <lineage>
        <taxon>Bacteria</taxon>
        <taxon>Pseudomonadati</taxon>
        <taxon>Pseudomonadota</taxon>
        <taxon>Gammaproteobacteria</taxon>
        <taxon>Lysobacterales</taxon>
        <taxon>Rhodanobacteraceae</taxon>
        <taxon>Rhodanobacter</taxon>
    </lineage>
</organism>
<keyword evidence="2" id="KW-1185">Reference proteome</keyword>
<evidence type="ECO:0000313" key="1">
    <source>
        <dbReference type="EMBL" id="MEW9573317.1"/>
    </source>
</evidence>
<dbReference type="RefSeq" id="WP_367855380.1">
    <property type="nucleotide sequence ID" value="NZ_JBFOHK010000005.1"/>
</dbReference>
<evidence type="ECO:0000313" key="2">
    <source>
        <dbReference type="Proteomes" id="UP001556220"/>
    </source>
</evidence>
<dbReference type="PANTHER" id="PTHR10091:SF0">
    <property type="entry name" value="GALACTOSE MUTAROTASE"/>
    <property type="match status" value="1"/>
</dbReference>
<sequence length="332" mass="35854">MTRFRAAEAMLGTQPVVELEDVAGGRRVRIARGGAALLNFEANEGGTWHDYADGYRSDAEIAAHSGSRFAIMVPFAGRIADARYTYDGQAQDLQPGVAGDARASRHGFVRGTTFDLAAISAGEQQARVTLATTAIRPQPGYPHAIDLAVTFTLDAAGLALEAVMRNVGDGVAPCFFGWHPYFRLADATVDGWELAIPAETLVRTGADLIALSGEAAYVALDDAPALDFREPRVIGDRIIDQGYTDLQADGDGRIRTHLRDPASGRALVVWQEHGLMHAFTSDTISRDVRRAIALEPMECMANAFNRPECADAIRLEPGAERRYRCGVEIVTP</sequence>
<gene>
    <name evidence="1" type="ORF">ABQJ54_16295</name>
</gene>
<accession>A0ABV3QJ55</accession>
<dbReference type="EMBL" id="JBFOHK010000005">
    <property type="protein sequence ID" value="MEW9573317.1"/>
    <property type="molecule type" value="Genomic_DNA"/>
</dbReference>
<name>A0ABV3QJ55_9GAMM</name>
<dbReference type="Gene3D" id="2.70.98.10">
    <property type="match status" value="1"/>
</dbReference>
<dbReference type="InterPro" id="IPR011013">
    <property type="entry name" value="Gal_mutarotase_sf_dom"/>
</dbReference>
<comment type="caution">
    <text evidence="1">The sequence shown here is derived from an EMBL/GenBank/DDBJ whole genome shotgun (WGS) entry which is preliminary data.</text>
</comment>
<dbReference type="PANTHER" id="PTHR10091">
    <property type="entry name" value="ALDOSE-1-EPIMERASE"/>
    <property type="match status" value="1"/>
</dbReference>